<protein>
    <submittedName>
        <fullName evidence="6">Short-chain dehydrogenase/reductase</fullName>
    </submittedName>
</protein>
<gene>
    <name evidence="6" type="ORF">B1756_16350</name>
</gene>
<feature type="compositionally biased region" description="Acidic residues" evidence="4">
    <location>
        <begin position="1"/>
        <end position="11"/>
    </location>
</feature>
<keyword evidence="2" id="KW-0560">Oxidoreductase</keyword>
<dbReference type="FunFam" id="3.40.50.720:FF:000084">
    <property type="entry name" value="Short-chain dehydrogenase reductase"/>
    <property type="match status" value="1"/>
</dbReference>
<dbReference type="EMBL" id="CP019893">
    <property type="protein sequence ID" value="ARS91896.1"/>
    <property type="molecule type" value="Genomic_DNA"/>
</dbReference>
<dbReference type="InterPro" id="IPR002347">
    <property type="entry name" value="SDR_fam"/>
</dbReference>
<dbReference type="PRINTS" id="PR00080">
    <property type="entry name" value="SDRFAMILY"/>
</dbReference>
<sequence>MSEEVVDEADATTETTATGQSDRYVRKKTVLITGCSSGIGRATAEAFLEDEWLVVATARDPSDIEELAAAGCETLALDVTDPEQVARAVETTVDIGGAIDCVVNNAGYAQMGPLEDVSTADLHRQFDVNVYGPHRLTRAAVPHMRAQGEGLIVNVSSVAGRLSLPGYGAYSGSKHALEAMSDSLRAELEEFGVDVVLVEPGPVATNFTERVSEELPDSEQTPAYEHLYELIDDMKLLGGGSDGPFASEPEEVARAILEAASHPEPPTRYPVGPLAQFGSYARFLPDQLRDAGFALLRRLA</sequence>
<dbReference type="PROSITE" id="PS00061">
    <property type="entry name" value="ADH_SHORT"/>
    <property type="match status" value="1"/>
</dbReference>
<evidence type="ECO:0000313" key="6">
    <source>
        <dbReference type="EMBL" id="ARS91896.1"/>
    </source>
</evidence>
<comment type="similarity">
    <text evidence="1 3">Belongs to the short-chain dehydrogenases/reductases (SDR) family.</text>
</comment>
<dbReference type="SUPFAM" id="SSF51735">
    <property type="entry name" value="NAD(P)-binding Rossmann-fold domains"/>
    <property type="match status" value="1"/>
</dbReference>
<dbReference type="PANTHER" id="PTHR43976">
    <property type="entry name" value="SHORT CHAIN DEHYDROGENASE"/>
    <property type="match status" value="1"/>
</dbReference>
<dbReference type="PRINTS" id="PR00081">
    <property type="entry name" value="GDHRDH"/>
</dbReference>
<proteinExistence type="inferred from homology"/>
<dbReference type="AlphaFoldDB" id="A0A2Z2HWZ5"/>
<dbReference type="InterPro" id="IPR036291">
    <property type="entry name" value="NAD(P)-bd_dom_sf"/>
</dbReference>
<evidence type="ECO:0000259" key="5">
    <source>
        <dbReference type="SMART" id="SM00822"/>
    </source>
</evidence>
<keyword evidence="7" id="KW-1185">Reference proteome</keyword>
<evidence type="ECO:0000313" key="7">
    <source>
        <dbReference type="Proteomes" id="UP000250088"/>
    </source>
</evidence>
<feature type="region of interest" description="Disordered" evidence="4">
    <location>
        <begin position="1"/>
        <end position="20"/>
    </location>
</feature>
<dbReference type="InterPro" id="IPR051911">
    <property type="entry name" value="SDR_oxidoreductase"/>
</dbReference>
<dbReference type="GO" id="GO:0016491">
    <property type="term" value="F:oxidoreductase activity"/>
    <property type="evidence" value="ECO:0007669"/>
    <property type="project" value="UniProtKB-KW"/>
</dbReference>
<dbReference type="Gene3D" id="3.40.50.720">
    <property type="entry name" value="NAD(P)-binding Rossmann-like Domain"/>
    <property type="match status" value="1"/>
</dbReference>
<evidence type="ECO:0000256" key="2">
    <source>
        <dbReference type="ARBA" id="ARBA00023002"/>
    </source>
</evidence>
<reference evidence="7" key="1">
    <citation type="submission" date="2017-02" db="EMBL/GenBank/DDBJ databases">
        <title>Natronthermophilus aegyptiacus gen. nov.,sp. nov., an aerobic, extremely halophilic alkalithermophilic archaeon isolated from the athalassohaline Wadi An Natrun, Egypt.</title>
        <authorList>
            <person name="Zhao B."/>
        </authorList>
    </citation>
    <scope>NUCLEOTIDE SEQUENCE [LARGE SCALE GENOMIC DNA]</scope>
    <source>
        <strain evidence="7">JW/NM-HA 15</strain>
    </source>
</reference>
<dbReference type="Pfam" id="PF00106">
    <property type="entry name" value="adh_short"/>
    <property type="match status" value="1"/>
</dbReference>
<name>A0A2Z2HWZ5_9EURY</name>
<evidence type="ECO:0000256" key="1">
    <source>
        <dbReference type="ARBA" id="ARBA00006484"/>
    </source>
</evidence>
<dbReference type="Proteomes" id="UP000250088">
    <property type="component" value="Chromosome"/>
</dbReference>
<evidence type="ECO:0000256" key="4">
    <source>
        <dbReference type="SAM" id="MobiDB-lite"/>
    </source>
</evidence>
<dbReference type="PANTHER" id="PTHR43976:SF16">
    <property type="entry name" value="SHORT-CHAIN DEHYDROGENASE_REDUCTASE FAMILY PROTEIN"/>
    <property type="match status" value="1"/>
</dbReference>
<dbReference type="InterPro" id="IPR020904">
    <property type="entry name" value="Sc_DH/Rdtase_CS"/>
</dbReference>
<dbReference type="KEGG" id="naj:B1756_16350"/>
<dbReference type="CDD" id="cd05374">
    <property type="entry name" value="17beta-HSD-like_SDR_c"/>
    <property type="match status" value="1"/>
</dbReference>
<dbReference type="SMART" id="SM00822">
    <property type="entry name" value="PKS_KR"/>
    <property type="match status" value="1"/>
</dbReference>
<feature type="domain" description="Ketoreductase" evidence="5">
    <location>
        <begin position="28"/>
        <end position="206"/>
    </location>
</feature>
<evidence type="ECO:0000256" key="3">
    <source>
        <dbReference type="RuleBase" id="RU000363"/>
    </source>
</evidence>
<organism evidence="6 7">
    <name type="scientific">Natrarchaeobaculum aegyptiacum</name>
    <dbReference type="NCBI Taxonomy" id="745377"/>
    <lineage>
        <taxon>Archaea</taxon>
        <taxon>Methanobacteriati</taxon>
        <taxon>Methanobacteriota</taxon>
        <taxon>Stenosarchaea group</taxon>
        <taxon>Halobacteria</taxon>
        <taxon>Halobacteriales</taxon>
        <taxon>Natrialbaceae</taxon>
        <taxon>Natrarchaeobaculum</taxon>
    </lineage>
</organism>
<dbReference type="InterPro" id="IPR057326">
    <property type="entry name" value="KR_dom"/>
</dbReference>
<accession>A0A2Z2HWZ5</accession>